<evidence type="ECO:0000256" key="4">
    <source>
        <dbReference type="ARBA" id="ARBA00023186"/>
    </source>
</evidence>
<keyword evidence="7" id="KW-1185">Reference proteome</keyword>
<gene>
    <name evidence="6" type="ORF">WJU16_08290</name>
</gene>
<feature type="domain" description="HD-CE" evidence="5">
    <location>
        <begin position="56"/>
        <end position="317"/>
    </location>
</feature>
<dbReference type="Pfam" id="PF24391">
    <property type="entry name" value="HD-CE"/>
    <property type="match status" value="1"/>
</dbReference>
<keyword evidence="4" id="KW-0143">Chaperone</keyword>
<dbReference type="InterPro" id="IPR036890">
    <property type="entry name" value="HATPase_C_sf"/>
</dbReference>
<dbReference type="PRINTS" id="PR00775">
    <property type="entry name" value="HEATSHOCK90"/>
</dbReference>
<dbReference type="PANTHER" id="PTHR11528">
    <property type="entry name" value="HEAT SHOCK PROTEIN 90 FAMILY MEMBER"/>
    <property type="match status" value="1"/>
</dbReference>
<name>A0ABZ2YVY2_9BACT</name>
<dbReference type="SUPFAM" id="SSF55874">
    <property type="entry name" value="ATPase domain of HSP90 chaperone/DNA topoisomerase II/histidine kinase"/>
    <property type="match status" value="1"/>
</dbReference>
<organism evidence="6 7">
    <name type="scientific">Chitinophaga pollutisoli</name>
    <dbReference type="NCBI Taxonomy" id="3133966"/>
    <lineage>
        <taxon>Bacteria</taxon>
        <taxon>Pseudomonadati</taxon>
        <taxon>Bacteroidota</taxon>
        <taxon>Chitinophagia</taxon>
        <taxon>Chitinophagales</taxon>
        <taxon>Chitinophagaceae</taxon>
        <taxon>Chitinophaga</taxon>
    </lineage>
</organism>
<comment type="similarity">
    <text evidence="1">Belongs to the heat shock protein 90 family.</text>
</comment>
<reference evidence="7" key="1">
    <citation type="submission" date="2024-03" db="EMBL/GenBank/DDBJ databases">
        <title>Chitinophaga horti sp. nov., isolated from garden soil.</title>
        <authorList>
            <person name="Lee D.S."/>
            <person name="Han D.M."/>
            <person name="Baek J.H."/>
            <person name="Choi D.G."/>
            <person name="Jeon J.H."/>
            <person name="Jeon C.O."/>
        </authorList>
    </citation>
    <scope>NUCLEOTIDE SEQUENCE [LARGE SCALE GENOMIC DNA]</scope>
    <source>
        <strain evidence="7">GPA1</strain>
    </source>
</reference>
<dbReference type="RefSeq" id="WP_341837853.1">
    <property type="nucleotide sequence ID" value="NZ_CP149822.1"/>
</dbReference>
<dbReference type="SUPFAM" id="SSF109604">
    <property type="entry name" value="HD-domain/PDEase-like"/>
    <property type="match status" value="1"/>
</dbReference>
<dbReference type="EMBL" id="CP149822">
    <property type="protein sequence ID" value="WZN43031.1"/>
    <property type="molecule type" value="Genomic_DNA"/>
</dbReference>
<keyword evidence="2" id="KW-0547">Nucleotide-binding</keyword>
<protein>
    <submittedName>
        <fullName evidence="6">ATP-binding protein</fullName>
    </submittedName>
</protein>
<accession>A0ABZ2YVY2</accession>
<evidence type="ECO:0000256" key="3">
    <source>
        <dbReference type="ARBA" id="ARBA00022840"/>
    </source>
</evidence>
<evidence type="ECO:0000256" key="1">
    <source>
        <dbReference type="ARBA" id="ARBA00008239"/>
    </source>
</evidence>
<proteinExistence type="inferred from homology"/>
<evidence type="ECO:0000313" key="7">
    <source>
        <dbReference type="Proteomes" id="UP001485459"/>
    </source>
</evidence>
<evidence type="ECO:0000313" key="6">
    <source>
        <dbReference type="EMBL" id="WZN43031.1"/>
    </source>
</evidence>
<sequence length="804" mass="92911">MANDYKDEFLLRLQKSEIYATLKAKCKDKEPEVIALVDNAVSYAFQRTKTIIKHMGEFTLHDGDHLFRVLNLMEKLLPAQTIRNFSTPELMLLVLCAFFHDIGMAPDERQVLAWRRIWDSEPEIDEEDRNSYNDFYRFYSARPEQREIIERNINRGKVANADTIKAYLITEFIRQTHADRAREIIEKDWNGKIVYRDTDLTVEFAQICYGHNEDALNLLDLEKNYLCAENAFACLPLIGVILRLADILDFDAKRTPSILYSHLYVRDPISLKEWNKHRAVEAWEISSELIQFNAKCTHPAIEASIHQFCDIIDHELSMCNNVASSLNEFNKSKNRDIAVKFPFKVNRDKITTKKNIHNQPLYLYRDTQFNLSKRQVIDLLMGTKLYGNPEVALRELLQNSIDACLLRQAQERKWGNPYNPEIYVKYYLEGTDNVLEIIDNGTGMDQHIIDNYYSRVGSSFYKSTEFFNLKSESNADFTPTSRFGIGILSCFMVADTLIVDTKRVYAKHKSSDALNITVEGQESIFWIRDGRRELPGTTTKLVLRKARNPWQNMTEEVFIKSVENVIPNPPFRINIHTTSHQQVRDENSFKSVKTTSLKDYSWDYNENIKIIEIPLDGKEDGIIGSASIAILERHGMPVENIDLTSIDITVENENYTLEKKLWVSTNSITQESNSITINDDGGIKKDSSTRELTISKSRISLHGIEVPSSLFPESWRRTANQVKISFPFPMILIVDVCGKRDLDLNSPRTEIIISEKWFNFEEQLAVVICSGLSKLVTKEYWTALKKIFERSTNEVFLNALKKVK</sequence>
<dbReference type="Gene3D" id="3.30.565.10">
    <property type="entry name" value="Histidine kinase-like ATPase, C-terminal domain"/>
    <property type="match status" value="1"/>
</dbReference>
<dbReference type="InterPro" id="IPR020575">
    <property type="entry name" value="Hsp90_N"/>
</dbReference>
<dbReference type="InterPro" id="IPR056471">
    <property type="entry name" value="HD-CE"/>
</dbReference>
<evidence type="ECO:0000256" key="2">
    <source>
        <dbReference type="ARBA" id="ARBA00022741"/>
    </source>
</evidence>
<keyword evidence="3 6" id="KW-0067">ATP-binding</keyword>
<dbReference type="InterPro" id="IPR001404">
    <property type="entry name" value="Hsp90_fam"/>
</dbReference>
<dbReference type="Pfam" id="PF13589">
    <property type="entry name" value="HATPase_c_3"/>
    <property type="match status" value="1"/>
</dbReference>
<dbReference type="GO" id="GO:0005524">
    <property type="term" value="F:ATP binding"/>
    <property type="evidence" value="ECO:0007669"/>
    <property type="project" value="UniProtKB-KW"/>
</dbReference>
<evidence type="ECO:0000259" key="5">
    <source>
        <dbReference type="Pfam" id="PF24391"/>
    </source>
</evidence>
<dbReference type="Proteomes" id="UP001485459">
    <property type="component" value="Chromosome"/>
</dbReference>